<sequence length="181" mass="19872">MFGSQSLKFLTHLTGGIPSGSHYDTFPWVPSDQPTAKSFSVSHHRHPKENPIHSRPLAPNSSRISPSRPSSSSSRGPNDGEKKVGKQFTIAGHRSSVTSNAYRVEEKKSPVAHMHLRSLAFLYHDRQPSFVHVCLLQCASTTLPSAFHAVVVAVCPTICPCGKKEGNKPHGRRKHPLEMHA</sequence>
<dbReference type="AlphaFoldDB" id="A0A6J3LWF8"/>
<reference evidence="3" key="1">
    <citation type="submission" date="2020-01" db="EMBL/GenBank/DDBJ databases">
        <authorList>
            <consortium name="DOE Joint Genome Institute"/>
            <person name="Haridas S."/>
            <person name="Albert R."/>
            <person name="Binder M."/>
            <person name="Bloem J."/>
            <person name="Labutti K."/>
            <person name="Salamov A."/>
            <person name="Andreopoulos B."/>
            <person name="Baker S.E."/>
            <person name="Barry K."/>
            <person name="Bills G."/>
            <person name="Bluhm B.H."/>
            <person name="Cannon C."/>
            <person name="Castanera R."/>
            <person name="Culley D.E."/>
            <person name="Daum C."/>
            <person name="Ezra D."/>
            <person name="Gonzalez J.B."/>
            <person name="Henrissat B."/>
            <person name="Kuo A."/>
            <person name="Liang C."/>
            <person name="Lipzen A."/>
            <person name="Lutzoni F."/>
            <person name="Magnuson J."/>
            <person name="Mondo S."/>
            <person name="Nolan M."/>
            <person name="Ohm R."/>
            <person name="Pangilinan J."/>
            <person name="Park H.-J."/>
            <person name="Ramirez L."/>
            <person name="Alfaro M."/>
            <person name="Sun H."/>
            <person name="Tritt A."/>
            <person name="Yoshinaga Y."/>
            <person name="Zwiers L.-H."/>
            <person name="Turgeon B.G."/>
            <person name="Goodwin S.B."/>
            <person name="Spatafora J.W."/>
            <person name="Crous P.W."/>
            <person name="Grigoriev I.V."/>
        </authorList>
    </citation>
    <scope>NUCLEOTIDE SEQUENCE</scope>
    <source>
        <strain evidence="3">CBS 342.82</strain>
    </source>
</reference>
<accession>A0A6J3LWF8</accession>
<organism evidence="3">
    <name type="scientific">Dissoconium aciculare CBS 342.82</name>
    <dbReference type="NCBI Taxonomy" id="1314786"/>
    <lineage>
        <taxon>Eukaryota</taxon>
        <taxon>Fungi</taxon>
        <taxon>Dikarya</taxon>
        <taxon>Ascomycota</taxon>
        <taxon>Pezizomycotina</taxon>
        <taxon>Dothideomycetes</taxon>
        <taxon>Dothideomycetidae</taxon>
        <taxon>Mycosphaerellales</taxon>
        <taxon>Dissoconiaceae</taxon>
        <taxon>Dissoconium</taxon>
    </lineage>
</organism>
<reference evidence="3" key="2">
    <citation type="submission" date="2020-04" db="EMBL/GenBank/DDBJ databases">
        <authorList>
            <consortium name="NCBI Genome Project"/>
        </authorList>
    </citation>
    <scope>NUCLEOTIDE SEQUENCE</scope>
    <source>
        <strain evidence="3">CBS 342.82</strain>
    </source>
</reference>
<dbReference type="Proteomes" id="UP000504637">
    <property type="component" value="Unplaced"/>
</dbReference>
<dbReference type="RefSeq" id="XP_033457141.1">
    <property type="nucleotide sequence ID" value="XM_033605476.1"/>
</dbReference>
<evidence type="ECO:0000313" key="3">
    <source>
        <dbReference type="RefSeq" id="XP_033457141.1"/>
    </source>
</evidence>
<reference evidence="3" key="3">
    <citation type="submission" date="2025-08" db="UniProtKB">
        <authorList>
            <consortium name="RefSeq"/>
        </authorList>
    </citation>
    <scope>IDENTIFICATION</scope>
    <source>
        <strain evidence="3">CBS 342.82</strain>
    </source>
</reference>
<protein>
    <submittedName>
        <fullName evidence="3">Uncharacterized protein</fullName>
    </submittedName>
</protein>
<feature type="region of interest" description="Disordered" evidence="1">
    <location>
        <begin position="34"/>
        <end position="92"/>
    </location>
</feature>
<evidence type="ECO:0000256" key="1">
    <source>
        <dbReference type="SAM" id="MobiDB-lite"/>
    </source>
</evidence>
<proteinExistence type="predicted"/>
<dbReference type="GeneID" id="54363276"/>
<feature type="compositionally biased region" description="Low complexity" evidence="1">
    <location>
        <begin position="59"/>
        <end position="75"/>
    </location>
</feature>
<evidence type="ECO:0000313" key="2">
    <source>
        <dbReference type="Proteomes" id="UP000504637"/>
    </source>
</evidence>
<keyword evidence="2" id="KW-1185">Reference proteome</keyword>
<gene>
    <name evidence="3" type="ORF">K489DRAFT_382861</name>
</gene>
<name>A0A6J3LWF8_9PEZI</name>